<feature type="compositionally biased region" description="Low complexity" evidence="1">
    <location>
        <begin position="206"/>
        <end position="215"/>
    </location>
</feature>
<evidence type="ECO:0000313" key="4">
    <source>
        <dbReference type="Proteomes" id="UP001501598"/>
    </source>
</evidence>
<evidence type="ECO:0000313" key="3">
    <source>
        <dbReference type="EMBL" id="GAA4558457.1"/>
    </source>
</evidence>
<dbReference type="Proteomes" id="UP001501598">
    <property type="component" value="Unassembled WGS sequence"/>
</dbReference>
<dbReference type="PANTHER" id="PTHR22931:SF9">
    <property type="entry name" value="PYRUVATE, PHOSPHATE DIKINASE 1, CHLOROPLASTIC"/>
    <property type="match status" value="1"/>
</dbReference>
<dbReference type="EMBL" id="BAABGT010000112">
    <property type="protein sequence ID" value="GAA4558457.1"/>
    <property type="molecule type" value="Genomic_DNA"/>
</dbReference>
<proteinExistence type="predicted"/>
<dbReference type="InterPro" id="IPR002192">
    <property type="entry name" value="PPDK_AMP/ATP-bd"/>
</dbReference>
<feature type="domain" description="Pyruvate phosphate dikinase AMP/ATP-binding" evidence="2">
    <location>
        <begin position="17"/>
        <end position="87"/>
    </location>
</feature>
<feature type="region of interest" description="Disordered" evidence="1">
    <location>
        <begin position="206"/>
        <end position="246"/>
    </location>
</feature>
<gene>
    <name evidence="3" type="ORF">GCM10023175_64670</name>
</gene>
<evidence type="ECO:0000259" key="2">
    <source>
        <dbReference type="Pfam" id="PF01326"/>
    </source>
</evidence>
<dbReference type="SUPFAM" id="SSF56059">
    <property type="entry name" value="Glutathione synthetase ATP-binding domain-like"/>
    <property type="match status" value="1"/>
</dbReference>
<sequence length="246" mass="25915">MCLAPRPRGHGAGARGWAARGRAYRAHEGIADDLGTGVTVEAMVFGNRDAESGTGVVFSRDPSTGENRPYGDFLPRAQGEDVVAGTTRTLTLADMASLLPEAHRELTGRLALLERHYRDLCDVEFTVEQGRLSILQTRVGKRGAVAAVRVAAAMLADPATALTPAEVRARITDEVLARARTEVLTAARQGAVAGAVARGLARRPVGCRGPSCSTPTPRPTRPPTSSWCAPRPAPPTCTAWGSRSAS</sequence>
<evidence type="ECO:0000256" key="1">
    <source>
        <dbReference type="SAM" id="MobiDB-lite"/>
    </source>
</evidence>
<dbReference type="RefSeq" id="WP_345426812.1">
    <property type="nucleotide sequence ID" value="NZ_BAABGT010000112.1"/>
</dbReference>
<dbReference type="InterPro" id="IPR010121">
    <property type="entry name" value="Pyruvate_phosphate_dikinase"/>
</dbReference>
<dbReference type="Gene3D" id="3.30.470.20">
    <property type="entry name" value="ATP-grasp fold, B domain"/>
    <property type="match status" value="1"/>
</dbReference>
<organism evidence="3 4">
    <name type="scientific">Pseudonocardia xishanensis</name>
    <dbReference type="NCBI Taxonomy" id="630995"/>
    <lineage>
        <taxon>Bacteria</taxon>
        <taxon>Bacillati</taxon>
        <taxon>Actinomycetota</taxon>
        <taxon>Actinomycetes</taxon>
        <taxon>Pseudonocardiales</taxon>
        <taxon>Pseudonocardiaceae</taxon>
        <taxon>Pseudonocardia</taxon>
    </lineage>
</organism>
<protein>
    <recommendedName>
        <fullName evidence="2">Pyruvate phosphate dikinase AMP/ATP-binding domain-containing protein</fullName>
    </recommendedName>
</protein>
<dbReference type="Pfam" id="PF01326">
    <property type="entry name" value="PPDK_N"/>
    <property type="match status" value="1"/>
</dbReference>
<accession>A0ABP8S3U1</accession>
<comment type="caution">
    <text evidence="3">The sequence shown here is derived from an EMBL/GenBank/DDBJ whole genome shotgun (WGS) entry which is preliminary data.</text>
</comment>
<keyword evidence="4" id="KW-1185">Reference proteome</keyword>
<name>A0ABP8S3U1_9PSEU</name>
<reference evidence="4" key="1">
    <citation type="journal article" date="2019" name="Int. J. Syst. Evol. Microbiol.">
        <title>The Global Catalogue of Microorganisms (GCM) 10K type strain sequencing project: providing services to taxonomists for standard genome sequencing and annotation.</title>
        <authorList>
            <consortium name="The Broad Institute Genomics Platform"/>
            <consortium name="The Broad Institute Genome Sequencing Center for Infectious Disease"/>
            <person name="Wu L."/>
            <person name="Ma J."/>
        </authorList>
    </citation>
    <scope>NUCLEOTIDE SEQUENCE [LARGE SCALE GENOMIC DNA]</scope>
    <source>
        <strain evidence="4">JCM 17906</strain>
    </source>
</reference>
<dbReference type="PANTHER" id="PTHR22931">
    <property type="entry name" value="PHOSPHOENOLPYRUVATE DIKINASE-RELATED"/>
    <property type="match status" value="1"/>
</dbReference>